<protein>
    <submittedName>
        <fullName evidence="8">Efflux RND transporter periplasmic adaptor subunit</fullName>
    </submittedName>
</protein>
<keyword evidence="5" id="KW-0812">Transmembrane</keyword>
<feature type="compositionally biased region" description="Basic and acidic residues" evidence="4">
    <location>
        <begin position="359"/>
        <end position="368"/>
    </location>
</feature>
<feature type="domain" description="YknX-like beta-barrel" evidence="7">
    <location>
        <begin position="226"/>
        <end position="306"/>
    </location>
</feature>
<evidence type="ECO:0000259" key="7">
    <source>
        <dbReference type="Pfam" id="PF25990"/>
    </source>
</evidence>
<dbReference type="GO" id="GO:0030313">
    <property type="term" value="C:cell envelope"/>
    <property type="evidence" value="ECO:0007669"/>
    <property type="project" value="UniProtKB-SubCell"/>
</dbReference>
<dbReference type="FunFam" id="2.40.30.170:FF:000010">
    <property type="entry name" value="Efflux RND transporter periplasmic adaptor subunit"/>
    <property type="match status" value="1"/>
</dbReference>
<keyword evidence="3" id="KW-0175">Coiled coil</keyword>
<proteinExistence type="inferred from homology"/>
<dbReference type="NCBIfam" id="TIGR01730">
    <property type="entry name" value="RND_mfp"/>
    <property type="match status" value="1"/>
</dbReference>
<dbReference type="Gene3D" id="2.40.50.100">
    <property type="match status" value="1"/>
</dbReference>
<dbReference type="PANTHER" id="PTHR32347:SF14">
    <property type="entry name" value="EFFLUX SYSTEM COMPONENT YKNX-RELATED"/>
    <property type="match status" value="1"/>
</dbReference>
<dbReference type="Pfam" id="PF25990">
    <property type="entry name" value="Beta-barrel_YknX"/>
    <property type="match status" value="1"/>
</dbReference>
<dbReference type="InterPro" id="IPR006143">
    <property type="entry name" value="RND_pump_MFP"/>
</dbReference>
<evidence type="ECO:0000313" key="8">
    <source>
        <dbReference type="EMBL" id="TMQ66614.1"/>
    </source>
</evidence>
<feature type="region of interest" description="Disordered" evidence="4">
    <location>
        <begin position="134"/>
        <end position="166"/>
    </location>
</feature>
<dbReference type="InterPro" id="IPR058625">
    <property type="entry name" value="MdtA-like_BSH"/>
</dbReference>
<dbReference type="InterPro" id="IPR058636">
    <property type="entry name" value="Beta-barrel_YknX"/>
</dbReference>
<name>A0A538TSM1_UNCEI</name>
<dbReference type="PANTHER" id="PTHR32347">
    <property type="entry name" value="EFFLUX SYSTEM COMPONENT YKNX-RELATED"/>
    <property type="match status" value="1"/>
</dbReference>
<dbReference type="Gene3D" id="2.40.30.170">
    <property type="match status" value="1"/>
</dbReference>
<evidence type="ECO:0000256" key="1">
    <source>
        <dbReference type="ARBA" id="ARBA00004196"/>
    </source>
</evidence>
<dbReference type="GO" id="GO:0022857">
    <property type="term" value="F:transmembrane transporter activity"/>
    <property type="evidence" value="ECO:0007669"/>
    <property type="project" value="InterPro"/>
</dbReference>
<dbReference type="GO" id="GO:0016020">
    <property type="term" value="C:membrane"/>
    <property type="evidence" value="ECO:0007669"/>
    <property type="project" value="InterPro"/>
</dbReference>
<comment type="subcellular location">
    <subcellularLocation>
        <location evidence="1">Cell envelope</location>
    </subcellularLocation>
</comment>
<comment type="similarity">
    <text evidence="2">Belongs to the membrane fusion protein (MFP) (TC 8.A.1) family.</text>
</comment>
<feature type="domain" description="Multidrug resistance protein MdtA-like barrel-sandwich hybrid" evidence="6">
    <location>
        <begin position="61"/>
        <end position="209"/>
    </location>
</feature>
<organism evidence="8 9">
    <name type="scientific">Eiseniibacteriota bacterium</name>
    <dbReference type="NCBI Taxonomy" id="2212470"/>
    <lineage>
        <taxon>Bacteria</taxon>
        <taxon>Candidatus Eiseniibacteriota</taxon>
    </lineage>
</organism>
<dbReference type="Proteomes" id="UP000317691">
    <property type="component" value="Unassembled WGS sequence"/>
</dbReference>
<reference evidence="8 9" key="1">
    <citation type="journal article" date="2019" name="Nat. Microbiol.">
        <title>Mediterranean grassland soil C-N compound turnover is dependent on rainfall and depth, and is mediated by genomically divergent microorganisms.</title>
        <authorList>
            <person name="Diamond S."/>
            <person name="Andeer P.F."/>
            <person name="Li Z."/>
            <person name="Crits-Christoph A."/>
            <person name="Burstein D."/>
            <person name="Anantharaman K."/>
            <person name="Lane K.R."/>
            <person name="Thomas B.C."/>
            <person name="Pan C."/>
            <person name="Northen T.R."/>
            <person name="Banfield J.F."/>
        </authorList>
    </citation>
    <scope>NUCLEOTIDE SEQUENCE [LARGE SCALE GENOMIC DNA]</scope>
    <source>
        <strain evidence="8">WS_9</strain>
    </source>
</reference>
<evidence type="ECO:0000259" key="6">
    <source>
        <dbReference type="Pfam" id="PF25917"/>
    </source>
</evidence>
<evidence type="ECO:0000256" key="5">
    <source>
        <dbReference type="SAM" id="Phobius"/>
    </source>
</evidence>
<dbReference type="EMBL" id="VBOZ01000008">
    <property type="protein sequence ID" value="TMQ66614.1"/>
    <property type="molecule type" value="Genomic_DNA"/>
</dbReference>
<feature type="compositionally biased region" description="Basic and acidic residues" evidence="4">
    <location>
        <begin position="147"/>
        <end position="166"/>
    </location>
</feature>
<evidence type="ECO:0000313" key="9">
    <source>
        <dbReference type="Proteomes" id="UP000317691"/>
    </source>
</evidence>
<accession>A0A538TSM1</accession>
<gene>
    <name evidence="8" type="ORF">E6K79_01455</name>
</gene>
<feature type="region of interest" description="Disordered" evidence="4">
    <location>
        <begin position="327"/>
        <end position="368"/>
    </location>
</feature>
<evidence type="ECO:0000256" key="2">
    <source>
        <dbReference type="ARBA" id="ARBA00009477"/>
    </source>
</evidence>
<feature type="transmembrane region" description="Helical" evidence="5">
    <location>
        <begin position="7"/>
        <end position="26"/>
    </location>
</feature>
<dbReference type="InterPro" id="IPR050465">
    <property type="entry name" value="UPF0194_transport"/>
</dbReference>
<keyword evidence="5" id="KW-0472">Membrane</keyword>
<dbReference type="Gene3D" id="1.10.287.470">
    <property type="entry name" value="Helix hairpin bin"/>
    <property type="match status" value="1"/>
</dbReference>
<keyword evidence="5" id="KW-1133">Transmembrane helix</keyword>
<dbReference type="SUPFAM" id="SSF111369">
    <property type="entry name" value="HlyD-like secretion proteins"/>
    <property type="match status" value="1"/>
</dbReference>
<sequence>MSGGGKRILWIGIGTVVLLVIVISNLRRSAGGQVAVQAGDVKRGSISATVRAPGRVQPETQVKLSANVPGQVVRLSVKEGDRVRKGQFLLQIDDTQYRAQLREATAALAAARSNLRLTDAALQQSEASLQRKESLAAQKLVSPEELDQARTQRNSDKARVDSNREEVEREMAAVQVSEDYLRKTRFDAPIDGTITQLSIERGEIAVIGTMNNPGTVILTVADLARMKVEADVDETDVSTVTLGQSAEVKVDALPDTTLTGRVSDIANSPTIEDVATQEQQTNFKVDVMIDNPPRMLRPGMTADVEIKTATRDSVLTVPIQSVVVRTPDDLKPPVKGKRKSAPRDAKADEAGPTAAPTDPKAKKTEEIRGVFVIVGGKAEFPRATPTSRSPGS</sequence>
<evidence type="ECO:0000256" key="3">
    <source>
        <dbReference type="ARBA" id="ARBA00023054"/>
    </source>
</evidence>
<comment type="caution">
    <text evidence="8">The sequence shown here is derived from an EMBL/GenBank/DDBJ whole genome shotgun (WGS) entry which is preliminary data.</text>
</comment>
<evidence type="ECO:0000256" key="4">
    <source>
        <dbReference type="SAM" id="MobiDB-lite"/>
    </source>
</evidence>
<dbReference type="AlphaFoldDB" id="A0A538TSM1"/>
<dbReference type="Pfam" id="PF25917">
    <property type="entry name" value="BSH_RND"/>
    <property type="match status" value="1"/>
</dbReference>